<comment type="similarity">
    <text evidence="1 6">Belongs to the universal ribosomal protein uS17 family.</text>
</comment>
<comment type="function">
    <text evidence="6">One of the primary rRNA binding proteins, it binds specifically to the 5'-end of 16S ribosomal RNA.</text>
</comment>
<evidence type="ECO:0000256" key="1">
    <source>
        <dbReference type="ARBA" id="ARBA00010254"/>
    </source>
</evidence>
<keyword evidence="5 6" id="KW-0687">Ribonucleoprotein</keyword>
<evidence type="ECO:0000256" key="3">
    <source>
        <dbReference type="ARBA" id="ARBA00022884"/>
    </source>
</evidence>
<dbReference type="PANTHER" id="PTHR10744:SF1">
    <property type="entry name" value="SMALL RIBOSOMAL SUBUNIT PROTEIN US17M"/>
    <property type="match status" value="1"/>
</dbReference>
<dbReference type="InterPro" id="IPR012340">
    <property type="entry name" value="NA-bd_OB-fold"/>
</dbReference>
<keyword evidence="2 6" id="KW-0699">rRNA-binding</keyword>
<organism evidence="7 8">
    <name type="scientific">Candidatus Colwellbacteria bacterium RIFCSPHIGHO2_02_FULL_43_15</name>
    <dbReference type="NCBI Taxonomy" id="1797686"/>
    <lineage>
        <taxon>Bacteria</taxon>
        <taxon>Candidatus Colwelliibacteriota</taxon>
    </lineage>
</organism>
<accession>A0A1G1YY01</accession>
<dbReference type="PRINTS" id="PR00973">
    <property type="entry name" value="RIBOSOMALS17"/>
</dbReference>
<comment type="caution">
    <text evidence="7">The sequence shown here is derived from an EMBL/GenBank/DDBJ whole genome shotgun (WGS) entry which is preliminary data.</text>
</comment>
<dbReference type="EMBL" id="MHIU01000042">
    <property type="protein sequence ID" value="OGY57238.1"/>
    <property type="molecule type" value="Genomic_DNA"/>
</dbReference>
<dbReference type="CDD" id="cd00364">
    <property type="entry name" value="Ribosomal_uS17"/>
    <property type="match status" value="1"/>
</dbReference>
<dbReference type="GO" id="GO:0019843">
    <property type="term" value="F:rRNA binding"/>
    <property type="evidence" value="ECO:0007669"/>
    <property type="project" value="UniProtKB-UniRule"/>
</dbReference>
<dbReference type="Gene3D" id="2.40.50.140">
    <property type="entry name" value="Nucleic acid-binding proteins"/>
    <property type="match status" value="1"/>
</dbReference>
<dbReference type="Proteomes" id="UP000178651">
    <property type="component" value="Unassembled WGS sequence"/>
</dbReference>
<protein>
    <recommendedName>
        <fullName evidence="6">Small ribosomal subunit protein uS17</fullName>
    </recommendedName>
</protein>
<reference evidence="7 8" key="1">
    <citation type="journal article" date="2016" name="Nat. Commun.">
        <title>Thousands of microbial genomes shed light on interconnected biogeochemical processes in an aquifer system.</title>
        <authorList>
            <person name="Anantharaman K."/>
            <person name="Brown C.T."/>
            <person name="Hug L.A."/>
            <person name="Sharon I."/>
            <person name="Castelle C.J."/>
            <person name="Probst A.J."/>
            <person name="Thomas B.C."/>
            <person name="Singh A."/>
            <person name="Wilkins M.J."/>
            <person name="Karaoz U."/>
            <person name="Brodie E.L."/>
            <person name="Williams K.H."/>
            <person name="Hubbard S.S."/>
            <person name="Banfield J.F."/>
        </authorList>
    </citation>
    <scope>NUCLEOTIDE SEQUENCE [LARGE SCALE GENOMIC DNA]</scope>
</reference>
<comment type="subunit">
    <text evidence="6">Part of the 30S ribosomal subunit.</text>
</comment>
<dbReference type="Pfam" id="PF00366">
    <property type="entry name" value="Ribosomal_S17"/>
    <property type="match status" value="1"/>
</dbReference>
<keyword evidence="3 6" id="KW-0694">RNA-binding</keyword>
<name>A0A1G1YY01_9BACT</name>
<evidence type="ECO:0000256" key="5">
    <source>
        <dbReference type="ARBA" id="ARBA00023274"/>
    </source>
</evidence>
<dbReference type="HAMAP" id="MF_01345_B">
    <property type="entry name" value="Ribosomal_uS17_B"/>
    <property type="match status" value="1"/>
</dbReference>
<dbReference type="InterPro" id="IPR019984">
    <property type="entry name" value="Ribosomal_uS17_bact/chlr"/>
</dbReference>
<dbReference type="NCBIfam" id="TIGR03635">
    <property type="entry name" value="uS17_bact"/>
    <property type="match status" value="1"/>
</dbReference>
<evidence type="ECO:0000256" key="2">
    <source>
        <dbReference type="ARBA" id="ARBA00022730"/>
    </source>
</evidence>
<dbReference type="InterPro" id="IPR000266">
    <property type="entry name" value="Ribosomal_uS17"/>
</dbReference>
<evidence type="ECO:0000313" key="8">
    <source>
        <dbReference type="Proteomes" id="UP000178651"/>
    </source>
</evidence>
<keyword evidence="4 6" id="KW-0689">Ribosomal protein</keyword>
<sequence length="80" mass="9517">MKKIIKKRVTGVVVSDKMMKTVVVEVTRLKLHPKYLKRYKYSSRFKAHDPNNTYKIGDKVVIQEIRPMSKDKRWVVVNKI</sequence>
<gene>
    <name evidence="6" type="primary">rpsQ</name>
    <name evidence="7" type="ORF">A3D47_00020</name>
</gene>
<dbReference type="PANTHER" id="PTHR10744">
    <property type="entry name" value="40S RIBOSOMAL PROTEIN S11 FAMILY MEMBER"/>
    <property type="match status" value="1"/>
</dbReference>
<evidence type="ECO:0000313" key="7">
    <source>
        <dbReference type="EMBL" id="OGY57238.1"/>
    </source>
</evidence>
<dbReference type="SUPFAM" id="SSF50249">
    <property type="entry name" value="Nucleic acid-binding proteins"/>
    <property type="match status" value="1"/>
</dbReference>
<dbReference type="GO" id="GO:0022627">
    <property type="term" value="C:cytosolic small ribosomal subunit"/>
    <property type="evidence" value="ECO:0007669"/>
    <property type="project" value="UniProtKB-UniRule"/>
</dbReference>
<evidence type="ECO:0000256" key="4">
    <source>
        <dbReference type="ARBA" id="ARBA00022980"/>
    </source>
</evidence>
<dbReference type="GO" id="GO:0003735">
    <property type="term" value="F:structural constituent of ribosome"/>
    <property type="evidence" value="ECO:0007669"/>
    <property type="project" value="UniProtKB-UniRule"/>
</dbReference>
<dbReference type="NCBIfam" id="NF004123">
    <property type="entry name" value="PRK05610.1"/>
    <property type="match status" value="1"/>
</dbReference>
<dbReference type="GO" id="GO:0006412">
    <property type="term" value="P:translation"/>
    <property type="evidence" value="ECO:0007669"/>
    <property type="project" value="UniProtKB-UniRule"/>
</dbReference>
<dbReference type="AlphaFoldDB" id="A0A1G1YY01"/>
<evidence type="ECO:0000256" key="6">
    <source>
        <dbReference type="HAMAP-Rule" id="MF_01345"/>
    </source>
</evidence>
<proteinExistence type="inferred from homology"/>